<accession>A0ABT3VWG0</accession>
<evidence type="ECO:0000313" key="2">
    <source>
        <dbReference type="EMBL" id="MCX5573881.1"/>
    </source>
</evidence>
<dbReference type="Proteomes" id="UP001146015">
    <property type="component" value="Unassembled WGS sequence"/>
</dbReference>
<dbReference type="SUPFAM" id="SSF55874">
    <property type="entry name" value="ATPase domain of HSP90 chaperone/DNA topoisomerase II/histidine kinase"/>
    <property type="match status" value="1"/>
</dbReference>
<reference evidence="2" key="1">
    <citation type="submission" date="2022-11" db="EMBL/GenBank/DDBJ databases">
        <title>Biodiversity and phylogenetic relationships of bacteria.</title>
        <authorList>
            <person name="Machado R.A.R."/>
            <person name="Bhat A."/>
            <person name="Loulou A."/>
            <person name="Kallel S."/>
        </authorList>
    </citation>
    <scope>NUCLEOTIDE SEQUENCE</scope>
    <source>
        <strain evidence="2">E-TC7</strain>
    </source>
</reference>
<dbReference type="InterPro" id="IPR012654">
    <property type="entry name" value="CHP02391"/>
</dbReference>
<proteinExistence type="predicted"/>
<gene>
    <name evidence="2" type="ORF">OSH03_07860</name>
</gene>
<keyword evidence="3" id="KW-1185">Reference proteome</keyword>
<protein>
    <submittedName>
        <fullName evidence="2">TIGR02391 family protein</fullName>
    </submittedName>
</protein>
<name>A0ABT3VWG0_9ENTR</name>
<organism evidence="2 3">
    <name type="scientific">Enterobacter nematophilus</name>
    <dbReference type="NCBI Taxonomy" id="2994648"/>
    <lineage>
        <taxon>Bacteria</taxon>
        <taxon>Pseudomonadati</taxon>
        <taxon>Pseudomonadota</taxon>
        <taxon>Gammaproteobacteria</taxon>
        <taxon>Enterobacterales</taxon>
        <taxon>Enterobacteriaceae</taxon>
        <taxon>Enterobacter</taxon>
    </lineage>
</organism>
<dbReference type="EMBL" id="JAPKNE010000002">
    <property type="protein sequence ID" value="MCX5573881.1"/>
    <property type="molecule type" value="Genomic_DNA"/>
</dbReference>
<dbReference type="RefSeq" id="WP_266178751.1">
    <property type="nucleotide sequence ID" value="NZ_JAPKNE010000002.1"/>
</dbReference>
<dbReference type="Gene3D" id="3.30.565.10">
    <property type="entry name" value="Histidine kinase-like ATPase, C-terminal domain"/>
    <property type="match status" value="1"/>
</dbReference>
<dbReference type="Pfam" id="PF09509">
    <property type="entry name" value="Hypoth_Ymh"/>
    <property type="match status" value="1"/>
</dbReference>
<evidence type="ECO:0000259" key="1">
    <source>
        <dbReference type="Pfam" id="PF09509"/>
    </source>
</evidence>
<dbReference type="Pfam" id="PF13589">
    <property type="entry name" value="HATPase_c_3"/>
    <property type="match status" value="1"/>
</dbReference>
<dbReference type="NCBIfam" id="TIGR02391">
    <property type="entry name" value="hypoth_ymh"/>
    <property type="match status" value="1"/>
</dbReference>
<evidence type="ECO:0000313" key="3">
    <source>
        <dbReference type="Proteomes" id="UP001146015"/>
    </source>
</evidence>
<dbReference type="InterPro" id="IPR036890">
    <property type="entry name" value="HATPase_C_sf"/>
</dbReference>
<feature type="domain" description="Conserved hypothetical protein CHP02391" evidence="1">
    <location>
        <begin position="405"/>
        <end position="525"/>
    </location>
</feature>
<comment type="caution">
    <text evidence="2">The sequence shown here is derived from an EMBL/GenBank/DDBJ whole genome shotgun (WGS) entry which is preliminary data.</text>
</comment>
<sequence length="538" mass="60975">MSDYEMKFDPHTIEHLGVKMYSTLPPALAELISNAYDADSGNVTLDFLEVGSNKFISIKDDGTGMSATDIQQRFLVIGRNRRRHDGDKPTPRFGRYATGKKGLGKLALFGLAREITIDTVKDGKRNRFVLDWNALLDADGVYNPTVELSDEPTDAANGTTIKLSKLKRQSPFDLEAIANSLSKIFIVDDNFNISLKDQHGHVVMVNNARRYSGFEQQFEWDVESLVKDDSPYKDKLKGTLYTSRTPIRPNSGLRGISLFSRGKLVNNPEFFSNSTSSHFFQYLTGWISVDFIDDLDDDVISTNRQSIDWDNDEMALLREYLSTIINQVNNDWRNKRKEKKEKELEVTTGIDTNQWMSTMPEDIRQQASKIIDFLGEEDALEKYSPVIEALHTIVPEYPLLHWRYLNEKIKDRIKTFYTNKQYGMAADQGTKIYCEVIRELTGSSLDGTELVNLVFSPKNPVIKLCDTSTQTGMSIQSGQRSLSQGVIESFRNPAAHMPLDKLVPEQYSELDCLNVLSLISYLFERMEGAEVITGKGIV</sequence>